<dbReference type="GO" id="GO:0004820">
    <property type="term" value="F:glycine-tRNA ligase activity"/>
    <property type="evidence" value="ECO:0007669"/>
    <property type="project" value="UniProtKB-EC"/>
</dbReference>
<dbReference type="Proteomes" id="UP000019593">
    <property type="component" value="Chromosome"/>
</dbReference>
<organism evidence="11 12">
    <name type="scientific">Roseicyclus elongatus DSM 19469</name>
    <dbReference type="NCBI Taxonomy" id="1294273"/>
    <lineage>
        <taxon>Bacteria</taxon>
        <taxon>Pseudomonadati</taxon>
        <taxon>Pseudomonadota</taxon>
        <taxon>Alphaproteobacteria</taxon>
        <taxon>Rhodobacterales</taxon>
        <taxon>Roseobacteraceae</taxon>
        <taxon>Roseicyclus</taxon>
    </lineage>
</organism>
<evidence type="ECO:0000256" key="4">
    <source>
        <dbReference type="ARBA" id="ARBA00022598"/>
    </source>
</evidence>
<dbReference type="GO" id="GO:0005524">
    <property type="term" value="F:ATP binding"/>
    <property type="evidence" value="ECO:0007669"/>
    <property type="project" value="UniProtKB-KW"/>
</dbReference>
<evidence type="ECO:0000313" key="11">
    <source>
        <dbReference type="EMBL" id="AHM05671.1"/>
    </source>
</evidence>
<sequence>MPDLLLELFSEEIPARMQARAAEDLKRLVTDGLVEAGLTYAGAGAFSTPRRLVLALEGLTPESPTKREERRGPRTDAPEKALEGFLRSTGLGKDQLEAREEKKGSFWFATIETPGRPAAEIVAEVVTRTVRNFPWPKSMRVGGRVTAVGAPAALDPVHPERRARAKPRCLRYRRDRGGRHDRGAPLHGAGPFCRVVLR</sequence>
<dbReference type="GO" id="GO:0005829">
    <property type="term" value="C:cytosol"/>
    <property type="evidence" value="ECO:0007669"/>
    <property type="project" value="TreeGrafter"/>
</dbReference>
<comment type="similarity">
    <text evidence="1">Belongs to the class-II aminoacyl-tRNA synthetase family.</text>
</comment>
<proteinExistence type="inferred from homology"/>
<feature type="region of interest" description="Disordered" evidence="10">
    <location>
        <begin position="57"/>
        <end position="80"/>
    </location>
</feature>
<dbReference type="EMBL" id="CP004372">
    <property type="protein sequence ID" value="AHM05671.1"/>
    <property type="molecule type" value="Genomic_DNA"/>
</dbReference>
<keyword evidence="7" id="KW-0648">Protein biosynthesis</keyword>
<evidence type="ECO:0000256" key="6">
    <source>
        <dbReference type="ARBA" id="ARBA00022840"/>
    </source>
</evidence>
<evidence type="ECO:0000256" key="10">
    <source>
        <dbReference type="SAM" id="MobiDB-lite"/>
    </source>
</evidence>
<keyword evidence="6" id="KW-0067">ATP-binding</keyword>
<evidence type="ECO:0000256" key="1">
    <source>
        <dbReference type="ARBA" id="ARBA00008226"/>
    </source>
</evidence>
<dbReference type="Pfam" id="PF02092">
    <property type="entry name" value="tRNA_synt_2f"/>
    <property type="match status" value="1"/>
</dbReference>
<gene>
    <name evidence="11" type="ORF">roselon_03413</name>
</gene>
<dbReference type="AlphaFoldDB" id="W8S9I8"/>
<keyword evidence="5" id="KW-0547">Nucleotide-binding</keyword>
<protein>
    <recommendedName>
        <fullName evidence="3">glycine--tRNA ligase</fullName>
        <ecNumber evidence="3">6.1.1.14</ecNumber>
    </recommendedName>
</protein>
<evidence type="ECO:0000313" key="12">
    <source>
        <dbReference type="Proteomes" id="UP000019593"/>
    </source>
</evidence>
<keyword evidence="12" id="KW-1185">Reference proteome</keyword>
<dbReference type="STRING" id="1294273.roselon_03413"/>
<dbReference type="InterPro" id="IPR006194">
    <property type="entry name" value="Gly-tRNA-synth_heterodimer"/>
</dbReference>
<dbReference type="eggNOG" id="COG0751">
    <property type="taxonomic scope" value="Bacteria"/>
</dbReference>
<keyword evidence="8 11" id="KW-0030">Aminoacyl-tRNA synthetase</keyword>
<comment type="subunit">
    <text evidence="2">Tetramer of two alpha and two beta subunits.</text>
</comment>
<name>W8S9I8_9RHOB</name>
<dbReference type="KEGG" id="red:roselon_03413"/>
<comment type="catalytic activity">
    <reaction evidence="9">
        <text>tRNA(Gly) + glycine + ATP = glycyl-tRNA(Gly) + AMP + diphosphate</text>
        <dbReference type="Rhea" id="RHEA:16013"/>
        <dbReference type="Rhea" id="RHEA-COMP:9664"/>
        <dbReference type="Rhea" id="RHEA-COMP:9683"/>
        <dbReference type="ChEBI" id="CHEBI:30616"/>
        <dbReference type="ChEBI" id="CHEBI:33019"/>
        <dbReference type="ChEBI" id="CHEBI:57305"/>
        <dbReference type="ChEBI" id="CHEBI:78442"/>
        <dbReference type="ChEBI" id="CHEBI:78522"/>
        <dbReference type="ChEBI" id="CHEBI:456215"/>
        <dbReference type="EC" id="6.1.1.14"/>
    </reaction>
</comment>
<dbReference type="InterPro" id="IPR015944">
    <property type="entry name" value="Gly-tRNA-synth_bsu"/>
</dbReference>
<accession>W8S9I8</accession>
<evidence type="ECO:0000256" key="8">
    <source>
        <dbReference type="ARBA" id="ARBA00023146"/>
    </source>
</evidence>
<evidence type="ECO:0000256" key="5">
    <source>
        <dbReference type="ARBA" id="ARBA00022741"/>
    </source>
</evidence>
<keyword evidence="4 11" id="KW-0436">Ligase</keyword>
<feature type="compositionally biased region" description="Basic and acidic residues" evidence="10">
    <location>
        <begin position="64"/>
        <end position="80"/>
    </location>
</feature>
<dbReference type="PATRIC" id="fig|1294273.3.peg.3371"/>
<dbReference type="GO" id="GO:0006426">
    <property type="term" value="P:glycyl-tRNA aminoacylation"/>
    <property type="evidence" value="ECO:0007669"/>
    <property type="project" value="InterPro"/>
</dbReference>
<dbReference type="HOGENOM" id="CLU_1377240_0_0_5"/>
<evidence type="ECO:0000256" key="3">
    <source>
        <dbReference type="ARBA" id="ARBA00012829"/>
    </source>
</evidence>
<dbReference type="PANTHER" id="PTHR30075:SF2">
    <property type="entry name" value="GLYCINE--TRNA LIGASE, CHLOROPLASTIC_MITOCHONDRIAL 2"/>
    <property type="match status" value="1"/>
</dbReference>
<evidence type="ECO:0000256" key="9">
    <source>
        <dbReference type="ARBA" id="ARBA00047937"/>
    </source>
</evidence>
<evidence type="ECO:0000256" key="7">
    <source>
        <dbReference type="ARBA" id="ARBA00022917"/>
    </source>
</evidence>
<dbReference type="EC" id="6.1.1.14" evidence="3"/>
<evidence type="ECO:0000256" key="2">
    <source>
        <dbReference type="ARBA" id="ARBA00011209"/>
    </source>
</evidence>
<reference evidence="11 12" key="1">
    <citation type="submission" date="2013-03" db="EMBL/GenBank/DDBJ databases">
        <authorList>
            <person name="Fiebig A."/>
            <person name="Goeker M."/>
            <person name="Klenk H.-P.P."/>
        </authorList>
    </citation>
    <scope>NUCLEOTIDE SEQUENCE [LARGE SCALE GENOMIC DNA]</scope>
    <source>
        <strain evidence="12">DSM 19469</strain>
    </source>
</reference>
<dbReference type="PANTHER" id="PTHR30075">
    <property type="entry name" value="GLYCYL-TRNA SYNTHETASE"/>
    <property type="match status" value="1"/>
</dbReference>